<dbReference type="SMART" id="SM00219">
    <property type="entry name" value="TyrKc"/>
    <property type="match status" value="1"/>
</dbReference>
<dbReference type="InterPro" id="IPR008266">
    <property type="entry name" value="Tyr_kinase_AS"/>
</dbReference>
<dbReference type="Proteomes" id="UP000325315">
    <property type="component" value="Unassembled WGS sequence"/>
</dbReference>
<dbReference type="InterPro" id="IPR017441">
    <property type="entry name" value="Protein_kinase_ATP_BS"/>
</dbReference>
<dbReference type="PROSITE" id="PS00107">
    <property type="entry name" value="PROTEIN_KINASE_ATP"/>
    <property type="match status" value="1"/>
</dbReference>
<evidence type="ECO:0000313" key="9">
    <source>
        <dbReference type="Proteomes" id="UP000325315"/>
    </source>
</evidence>
<evidence type="ECO:0000256" key="6">
    <source>
        <dbReference type="PROSITE-ProRule" id="PRU10141"/>
    </source>
</evidence>
<dbReference type="GO" id="GO:0004713">
    <property type="term" value="F:protein tyrosine kinase activity"/>
    <property type="evidence" value="ECO:0007669"/>
    <property type="project" value="InterPro"/>
</dbReference>
<dbReference type="AlphaFoldDB" id="A0A5B6UAL3"/>
<dbReference type="FunFam" id="3.30.200.20:FF:000182">
    <property type="entry name" value="PTI1-like tyrosine-protein kinase 3"/>
    <property type="match status" value="1"/>
</dbReference>
<dbReference type="PIRSF" id="PIRSF000654">
    <property type="entry name" value="Integrin-linked_kinase"/>
    <property type="match status" value="1"/>
</dbReference>
<dbReference type="OrthoDB" id="4062651at2759"/>
<evidence type="ECO:0000256" key="5">
    <source>
        <dbReference type="ARBA" id="ARBA00022840"/>
    </source>
</evidence>
<dbReference type="EMBL" id="SMMG02000013">
    <property type="protein sequence ID" value="KAA3453182.1"/>
    <property type="molecule type" value="Genomic_DNA"/>
</dbReference>
<dbReference type="PROSITE" id="PS00109">
    <property type="entry name" value="PROTEIN_KINASE_TYR"/>
    <property type="match status" value="1"/>
</dbReference>
<proteinExistence type="predicted"/>
<keyword evidence="4 8" id="KW-0418">Kinase</keyword>
<dbReference type="SUPFAM" id="SSF56112">
    <property type="entry name" value="Protein kinase-like (PK-like)"/>
    <property type="match status" value="1"/>
</dbReference>
<feature type="binding site" evidence="6">
    <location>
        <position position="97"/>
    </location>
    <ligand>
        <name>ATP</name>
        <dbReference type="ChEBI" id="CHEBI:30616"/>
    </ligand>
</feature>
<dbReference type="PANTHER" id="PTHR47983:SF7">
    <property type="entry name" value="PROTEIN KINASE SUPERFAMILY PROTEIN"/>
    <property type="match status" value="1"/>
</dbReference>
<evidence type="ECO:0000259" key="7">
    <source>
        <dbReference type="PROSITE" id="PS50011"/>
    </source>
</evidence>
<accession>A0A5B6UAL3</accession>
<dbReference type="PANTHER" id="PTHR47983">
    <property type="entry name" value="PTO-INTERACTING PROTEIN 1-LIKE"/>
    <property type="match status" value="1"/>
</dbReference>
<keyword evidence="9" id="KW-1185">Reference proteome</keyword>
<dbReference type="Gene3D" id="3.30.200.20">
    <property type="entry name" value="Phosphorylase Kinase, domain 1"/>
    <property type="match status" value="1"/>
</dbReference>
<name>A0A5B6UAL3_9ROSI</name>
<evidence type="ECO:0000256" key="4">
    <source>
        <dbReference type="ARBA" id="ARBA00022777"/>
    </source>
</evidence>
<evidence type="ECO:0000256" key="1">
    <source>
        <dbReference type="ARBA" id="ARBA00022553"/>
    </source>
</evidence>
<dbReference type="InterPro" id="IPR011009">
    <property type="entry name" value="Kinase-like_dom_sf"/>
</dbReference>
<organism evidence="8 9">
    <name type="scientific">Gossypium australe</name>
    <dbReference type="NCBI Taxonomy" id="47621"/>
    <lineage>
        <taxon>Eukaryota</taxon>
        <taxon>Viridiplantae</taxon>
        <taxon>Streptophyta</taxon>
        <taxon>Embryophyta</taxon>
        <taxon>Tracheophyta</taxon>
        <taxon>Spermatophyta</taxon>
        <taxon>Magnoliopsida</taxon>
        <taxon>eudicotyledons</taxon>
        <taxon>Gunneridae</taxon>
        <taxon>Pentapetalae</taxon>
        <taxon>rosids</taxon>
        <taxon>malvids</taxon>
        <taxon>Malvales</taxon>
        <taxon>Malvaceae</taxon>
        <taxon>Malvoideae</taxon>
        <taxon>Gossypium</taxon>
    </lineage>
</organism>
<dbReference type="InterPro" id="IPR020635">
    <property type="entry name" value="Tyr_kinase_cat_dom"/>
</dbReference>
<dbReference type="PROSITE" id="PS50011">
    <property type="entry name" value="PROTEIN_KINASE_DOM"/>
    <property type="match status" value="1"/>
</dbReference>
<evidence type="ECO:0000256" key="2">
    <source>
        <dbReference type="ARBA" id="ARBA00022679"/>
    </source>
</evidence>
<reference evidence="9" key="1">
    <citation type="journal article" date="2019" name="Plant Biotechnol. J.">
        <title>Genome sequencing of the Australian wild diploid species Gossypium australe highlights disease resistance and delayed gland morphogenesis.</title>
        <authorList>
            <person name="Cai Y."/>
            <person name="Cai X."/>
            <person name="Wang Q."/>
            <person name="Wang P."/>
            <person name="Zhang Y."/>
            <person name="Cai C."/>
            <person name="Xu Y."/>
            <person name="Wang K."/>
            <person name="Zhou Z."/>
            <person name="Wang C."/>
            <person name="Geng S."/>
            <person name="Li B."/>
            <person name="Dong Q."/>
            <person name="Hou Y."/>
            <person name="Wang H."/>
            <person name="Ai P."/>
            <person name="Liu Z."/>
            <person name="Yi F."/>
            <person name="Sun M."/>
            <person name="An G."/>
            <person name="Cheng J."/>
            <person name="Zhang Y."/>
            <person name="Shi Q."/>
            <person name="Xie Y."/>
            <person name="Shi X."/>
            <person name="Chang Y."/>
            <person name="Huang F."/>
            <person name="Chen Y."/>
            <person name="Hong S."/>
            <person name="Mi L."/>
            <person name="Sun Q."/>
            <person name="Zhang L."/>
            <person name="Zhou B."/>
            <person name="Peng R."/>
            <person name="Zhang X."/>
            <person name="Liu F."/>
        </authorList>
    </citation>
    <scope>NUCLEOTIDE SEQUENCE [LARGE SCALE GENOMIC DNA]</scope>
    <source>
        <strain evidence="9">cv. PA1801</strain>
    </source>
</reference>
<gene>
    <name evidence="8" type="ORF">EPI10_009245</name>
</gene>
<keyword evidence="3 6" id="KW-0547">Nucleotide-binding</keyword>
<feature type="domain" description="Protein kinase" evidence="7">
    <location>
        <begin position="68"/>
        <end position="375"/>
    </location>
</feature>
<evidence type="ECO:0000256" key="3">
    <source>
        <dbReference type="ARBA" id="ARBA00022741"/>
    </source>
</evidence>
<comment type="caution">
    <text evidence="8">The sequence shown here is derived from an EMBL/GenBank/DDBJ whole genome shotgun (WGS) entry which is preliminary data.</text>
</comment>
<keyword evidence="1" id="KW-0597">Phosphoprotein</keyword>
<dbReference type="Pfam" id="PF00069">
    <property type="entry name" value="Pkinase"/>
    <property type="match status" value="1"/>
</dbReference>
<protein>
    <submittedName>
        <fullName evidence="8">PTI1-like tyrosine-protein kinase 3</fullName>
    </submittedName>
</protein>
<sequence>MRRWLCCSCQVEENYQSRENEHLKCNSDGHQKNSKVVSPIKPEERKSSSLIEVPALSLEELKEKTDNFGSNALIGEGSYGRVYYANLNDGKTVAVKKLDVSAEPEPNVEFLTQVSMVSRLKHENFIELQGYCIDGNIRLLAYEFATMGSLHDVLHGRKGVQGAQPGPVLDWMQRVKIAIDAARGLEYLHEMVQPSVIHRDVRSSNVLFFEEFKAKIADFNISNQSPDMAARLHSTRVLGTFGYHAPEYACFLSFSISCYLSLAVLVCSLDFLYAMTGQLTQKSDVYSFGVVLLELLTGRKPVDHTMPRGQQSLVTWATPRLSEDKVKECVDPNLKGECPPKGVAKLAAVAALCVQYEAEFRPNMGIVVKALQPLLKAQTPAASPTSET</sequence>
<dbReference type="InterPro" id="IPR000719">
    <property type="entry name" value="Prot_kinase_dom"/>
</dbReference>
<keyword evidence="5 6" id="KW-0067">ATP-binding</keyword>
<dbReference type="InterPro" id="IPR052101">
    <property type="entry name" value="Plant_StressResp_Kinase"/>
</dbReference>
<keyword evidence="2" id="KW-0808">Transferase</keyword>
<dbReference type="Gene3D" id="1.10.510.10">
    <property type="entry name" value="Transferase(Phosphotransferase) domain 1"/>
    <property type="match status" value="1"/>
</dbReference>
<evidence type="ECO:0000313" key="8">
    <source>
        <dbReference type="EMBL" id="KAA3453182.1"/>
    </source>
</evidence>
<dbReference type="GO" id="GO:0005524">
    <property type="term" value="F:ATP binding"/>
    <property type="evidence" value="ECO:0007669"/>
    <property type="project" value="UniProtKB-UniRule"/>
</dbReference>